<sequence>MENNEIIATTSTSTEPMATGWPVPETATNAVKEFLSKYYPGGLVYLHNGFLAYSSGYWVDQDEQADILRSITEFFGSGAATKYVRELFAMLKTTCVVKGSDFKPNHNFVCFKNGALDMTTYQLVQHDPRMHLRSGRNVDWDPDAQAPVFEKFLSDVFRDDDDRDQKIQFMREWMGLCLIPDTSFEKFVVCVGDGGNGKSVLLKLMAELVGHENVYSAPIQRLCNRRALAELDGKLLLMSSEINENTVMDDGVLKQIVSGDMVEAERKYERPFAFIPTTRIMLATNHLPKLRDVTHAFFRRLVMIRFNRNFTADEMDMNLPAKLSAELDGIFAVAVRGLKSLRDRKYFVVPASSKAASDQYREDSDQIKMFADEALVRCTEKGMQPAALYKLYTTWASAFGVKAENNIVLGKRLKQMGFAKTRSNG</sequence>
<dbReference type="RefSeq" id="WP_275711402.1">
    <property type="nucleotide sequence ID" value="NZ_JAKLTN010000002.1"/>
</dbReference>
<dbReference type="InterPro" id="IPR014818">
    <property type="entry name" value="Phage/plasmid_primase_P4_C"/>
</dbReference>
<keyword evidence="6" id="KW-1185">Reference proteome</keyword>
<dbReference type="InterPro" id="IPR014015">
    <property type="entry name" value="Helicase_SF3_DNA-vir"/>
</dbReference>
<dbReference type="PANTHER" id="PTHR35372">
    <property type="entry name" value="ATP BINDING PROTEIN-RELATED"/>
    <property type="match status" value="1"/>
</dbReference>
<organism evidence="5 6">
    <name type="scientific">Dechloromonas hankyongensis</name>
    <dbReference type="NCBI Taxonomy" id="2908002"/>
    <lineage>
        <taxon>Bacteria</taxon>
        <taxon>Pseudomonadati</taxon>
        <taxon>Pseudomonadota</taxon>
        <taxon>Betaproteobacteria</taxon>
        <taxon>Rhodocyclales</taxon>
        <taxon>Azonexaceae</taxon>
        <taxon>Dechloromonas</taxon>
    </lineage>
</organism>
<evidence type="ECO:0000256" key="1">
    <source>
        <dbReference type="ARBA" id="ARBA00022741"/>
    </source>
</evidence>
<dbReference type="InterPro" id="IPR027417">
    <property type="entry name" value="P-loop_NTPase"/>
</dbReference>
<dbReference type="Gene3D" id="3.40.50.300">
    <property type="entry name" value="P-loop containing nucleotide triphosphate hydrolases"/>
    <property type="match status" value="1"/>
</dbReference>
<dbReference type="InterPro" id="IPR045455">
    <property type="entry name" value="NrS-1_pol-like_helicase"/>
</dbReference>
<dbReference type="InterPro" id="IPR051620">
    <property type="entry name" value="ORF904-like_C"/>
</dbReference>
<dbReference type="NCBIfam" id="TIGR01613">
    <property type="entry name" value="primase_Cterm"/>
    <property type="match status" value="1"/>
</dbReference>
<evidence type="ECO:0000313" key="5">
    <source>
        <dbReference type="EMBL" id="MCG2578074.1"/>
    </source>
</evidence>
<dbReference type="SUPFAM" id="SSF52540">
    <property type="entry name" value="P-loop containing nucleoside triphosphate hydrolases"/>
    <property type="match status" value="1"/>
</dbReference>
<evidence type="ECO:0000256" key="3">
    <source>
        <dbReference type="ARBA" id="ARBA00022840"/>
    </source>
</evidence>
<dbReference type="SMART" id="SM00885">
    <property type="entry name" value="D5_N"/>
    <property type="match status" value="1"/>
</dbReference>
<dbReference type="Proteomes" id="UP001165384">
    <property type="component" value="Unassembled WGS sequence"/>
</dbReference>
<feature type="domain" description="SF3 helicase" evidence="4">
    <location>
        <begin position="165"/>
        <end position="319"/>
    </location>
</feature>
<evidence type="ECO:0000256" key="2">
    <source>
        <dbReference type="ARBA" id="ARBA00022801"/>
    </source>
</evidence>
<keyword evidence="3" id="KW-0067">ATP-binding</keyword>
<dbReference type="Pfam" id="PF08706">
    <property type="entry name" value="D5_N"/>
    <property type="match status" value="1"/>
</dbReference>
<accession>A0ABS9K4H1</accession>
<comment type="caution">
    <text evidence="5">The sequence shown here is derived from an EMBL/GenBank/DDBJ whole genome shotgun (WGS) entry which is preliminary data.</text>
</comment>
<keyword evidence="2" id="KW-0378">Hydrolase</keyword>
<proteinExistence type="predicted"/>
<keyword evidence="1" id="KW-0547">Nucleotide-binding</keyword>
<dbReference type="EMBL" id="JAKLTN010000002">
    <property type="protein sequence ID" value="MCG2578074.1"/>
    <property type="molecule type" value="Genomic_DNA"/>
</dbReference>
<dbReference type="PANTHER" id="PTHR35372:SF2">
    <property type="entry name" value="SF3 HELICASE DOMAIN-CONTAINING PROTEIN"/>
    <property type="match status" value="1"/>
</dbReference>
<evidence type="ECO:0000313" key="6">
    <source>
        <dbReference type="Proteomes" id="UP001165384"/>
    </source>
</evidence>
<gene>
    <name evidence="5" type="ORF">LZ012_13855</name>
</gene>
<evidence type="ECO:0000259" key="4">
    <source>
        <dbReference type="PROSITE" id="PS51206"/>
    </source>
</evidence>
<dbReference type="PROSITE" id="PS51206">
    <property type="entry name" value="SF3_HELICASE_1"/>
    <property type="match status" value="1"/>
</dbReference>
<protein>
    <submittedName>
        <fullName evidence="5">Phage/plasmid primase, P4 family</fullName>
    </submittedName>
</protein>
<dbReference type="InterPro" id="IPR006500">
    <property type="entry name" value="Helicase_put_C_phage/plasmid"/>
</dbReference>
<dbReference type="Pfam" id="PF19263">
    <property type="entry name" value="DUF5906"/>
    <property type="match status" value="1"/>
</dbReference>
<reference evidence="5" key="1">
    <citation type="submission" date="2022-01" db="EMBL/GenBank/DDBJ databases">
        <authorList>
            <person name="Jo J.-H."/>
            <person name="Im W.-T."/>
        </authorList>
    </citation>
    <scope>NUCLEOTIDE SEQUENCE</scope>
    <source>
        <strain evidence="5">XY25</strain>
    </source>
</reference>
<name>A0ABS9K4H1_9RHOO</name>